<evidence type="ECO:0000313" key="2">
    <source>
        <dbReference type="Proteomes" id="UP000051084"/>
    </source>
</evidence>
<reference evidence="1 2" key="1">
    <citation type="journal article" date="2015" name="Genome Announc.">
        <title>Expanding the biotechnology potential of lactobacilli through comparative genomics of 213 strains and associated genera.</title>
        <authorList>
            <person name="Sun Z."/>
            <person name="Harris H.M."/>
            <person name="McCann A."/>
            <person name="Guo C."/>
            <person name="Argimon S."/>
            <person name="Zhang W."/>
            <person name="Yang X."/>
            <person name="Jeffery I.B."/>
            <person name="Cooney J.C."/>
            <person name="Kagawa T.F."/>
            <person name="Liu W."/>
            <person name="Song Y."/>
            <person name="Salvetti E."/>
            <person name="Wrobel A."/>
            <person name="Rasinkangas P."/>
            <person name="Parkhill J."/>
            <person name="Rea M.C."/>
            <person name="O'Sullivan O."/>
            <person name="Ritari J."/>
            <person name="Douillard F.P."/>
            <person name="Paul Ross R."/>
            <person name="Yang R."/>
            <person name="Briner A.E."/>
            <person name="Felis G.E."/>
            <person name="de Vos W.M."/>
            <person name="Barrangou R."/>
            <person name="Klaenhammer T.R."/>
            <person name="Caufield P.W."/>
            <person name="Cui Y."/>
            <person name="Zhang H."/>
            <person name="O'Toole P.W."/>
        </authorList>
    </citation>
    <scope>NUCLEOTIDE SEQUENCE [LARGE SCALE GENOMIC DNA]</scope>
    <source>
        <strain evidence="1 2">DSM 18793</strain>
    </source>
</reference>
<keyword evidence="2" id="KW-1185">Reference proteome</keyword>
<dbReference type="PANTHER" id="PTHR35145:SF1">
    <property type="entry name" value="CYTOPLASMIC PROTEIN"/>
    <property type="match status" value="1"/>
</dbReference>
<dbReference type="PATRIC" id="fig|1423742.4.peg.1073"/>
<evidence type="ECO:0008006" key="3">
    <source>
        <dbReference type="Google" id="ProtNLM"/>
    </source>
</evidence>
<dbReference type="PANTHER" id="PTHR35145">
    <property type="entry name" value="CYTOPLASMIC PROTEIN-RELATED"/>
    <property type="match status" value="1"/>
</dbReference>
<dbReference type="InterPro" id="IPR038056">
    <property type="entry name" value="YjbR-like_sf"/>
</dbReference>
<dbReference type="InterPro" id="IPR058532">
    <property type="entry name" value="YjbR/MT2646/Rv2570-like"/>
</dbReference>
<accession>A0A0R1UTL3</accession>
<dbReference type="SUPFAM" id="SSF142906">
    <property type="entry name" value="YjbR-like"/>
    <property type="match status" value="1"/>
</dbReference>
<dbReference type="OrthoDB" id="9789813at2"/>
<organism evidence="1 2">
    <name type="scientific">Limosilactobacillus equigenerosi DSM 18793 = JCM 14505</name>
    <dbReference type="NCBI Taxonomy" id="1423742"/>
    <lineage>
        <taxon>Bacteria</taxon>
        <taxon>Bacillati</taxon>
        <taxon>Bacillota</taxon>
        <taxon>Bacilli</taxon>
        <taxon>Lactobacillales</taxon>
        <taxon>Lactobacillaceae</taxon>
        <taxon>Limosilactobacillus</taxon>
    </lineage>
</organism>
<dbReference type="RefSeq" id="WP_056995504.1">
    <property type="nucleotide sequence ID" value="NZ_AZGC01000026.1"/>
</dbReference>
<dbReference type="Proteomes" id="UP000051084">
    <property type="component" value="Unassembled WGS sequence"/>
</dbReference>
<dbReference type="EMBL" id="AZGC01000026">
    <property type="protein sequence ID" value="KRL94986.1"/>
    <property type="molecule type" value="Genomic_DNA"/>
</dbReference>
<name>A0A0R1UTL3_9LACO</name>
<dbReference type="InterPro" id="IPR007351">
    <property type="entry name" value="YjbR"/>
</dbReference>
<sequence>MTIDELTQSLVDTYQVQPEQLFKKHPDYVIFRHQRNRKWFALVMEVAGDKLGRPSHELKLIVNVKIDPTEIEILTQGVGFYPAYHMNKQHWVSIDLAVVESTTVLDLIAQSFSLTNV</sequence>
<protein>
    <recommendedName>
        <fullName evidence="3">MmcQ protein</fullName>
    </recommendedName>
</protein>
<proteinExistence type="predicted"/>
<gene>
    <name evidence="1" type="ORF">FC21_GL001031</name>
</gene>
<dbReference type="Gene3D" id="3.90.1150.30">
    <property type="match status" value="1"/>
</dbReference>
<evidence type="ECO:0000313" key="1">
    <source>
        <dbReference type="EMBL" id="KRL94986.1"/>
    </source>
</evidence>
<dbReference type="AlphaFoldDB" id="A0A0R1UTL3"/>
<comment type="caution">
    <text evidence="1">The sequence shown here is derived from an EMBL/GenBank/DDBJ whole genome shotgun (WGS) entry which is preliminary data.</text>
</comment>
<dbReference type="Pfam" id="PF04237">
    <property type="entry name" value="YjbR"/>
    <property type="match status" value="1"/>
</dbReference>
<dbReference type="STRING" id="417373.GCA_001570685_00213"/>